<dbReference type="PROSITE" id="PS50090">
    <property type="entry name" value="MYB_LIKE"/>
    <property type="match status" value="2"/>
</dbReference>
<dbReference type="Pfam" id="PF00710">
    <property type="entry name" value="Asparaginase"/>
    <property type="match status" value="1"/>
</dbReference>
<dbReference type="GO" id="GO:0005634">
    <property type="term" value="C:nucleus"/>
    <property type="evidence" value="ECO:0000318"/>
    <property type="project" value="GO_Central"/>
</dbReference>
<dbReference type="KEGG" id="tps:THAPS_7025"/>
<dbReference type="PRINTS" id="PR00139">
    <property type="entry name" value="ASNGLNASE"/>
</dbReference>
<dbReference type="InParanoid" id="B5YN53"/>
<dbReference type="EMBL" id="CP001160">
    <property type="protein sequence ID" value="ACI64575.1"/>
    <property type="molecule type" value="Genomic_DNA"/>
</dbReference>
<feature type="region of interest" description="Disordered" evidence="3">
    <location>
        <begin position="187"/>
        <end position="250"/>
    </location>
</feature>
<name>B5YN53_THAPS</name>
<dbReference type="SUPFAM" id="SSF53774">
    <property type="entry name" value="Glutaminase/Asparaginase"/>
    <property type="match status" value="1"/>
</dbReference>
<feature type="compositionally biased region" description="Polar residues" evidence="3">
    <location>
        <begin position="17"/>
        <end position="29"/>
    </location>
</feature>
<feature type="region of interest" description="Disordered" evidence="3">
    <location>
        <begin position="1"/>
        <end position="60"/>
    </location>
</feature>
<dbReference type="GO" id="GO:0006355">
    <property type="term" value="P:regulation of DNA-templated transcription"/>
    <property type="evidence" value="ECO:0000318"/>
    <property type="project" value="GO_Central"/>
</dbReference>
<feature type="domain" description="HTH myb-type" evidence="5">
    <location>
        <begin position="106"/>
        <end position="158"/>
    </location>
</feature>
<evidence type="ECO:0000313" key="7">
    <source>
        <dbReference type="Proteomes" id="UP000001449"/>
    </source>
</evidence>
<dbReference type="InterPro" id="IPR017930">
    <property type="entry name" value="Myb_dom"/>
</dbReference>
<proteinExistence type="predicted"/>
<dbReference type="Gene3D" id="3.40.50.1170">
    <property type="entry name" value="L-asparaginase, N-terminal domain"/>
    <property type="match status" value="1"/>
</dbReference>
<feature type="binding site" evidence="2">
    <location>
        <position position="311"/>
    </location>
    <ligand>
        <name>substrate</name>
    </ligand>
</feature>
<feature type="binding site" evidence="2">
    <location>
        <begin position="347"/>
        <end position="348"/>
    </location>
    <ligand>
        <name>substrate</name>
    </ligand>
</feature>
<organism evidence="6 7">
    <name type="scientific">Thalassiosira pseudonana</name>
    <name type="common">Marine diatom</name>
    <name type="synonym">Cyclotella nana</name>
    <dbReference type="NCBI Taxonomy" id="35128"/>
    <lineage>
        <taxon>Eukaryota</taxon>
        <taxon>Sar</taxon>
        <taxon>Stramenopiles</taxon>
        <taxon>Ochrophyta</taxon>
        <taxon>Bacillariophyta</taxon>
        <taxon>Coscinodiscophyceae</taxon>
        <taxon>Thalassiosirophycidae</taxon>
        <taxon>Thalassiosirales</taxon>
        <taxon>Thalassiosiraceae</taxon>
        <taxon>Thalassiosira</taxon>
    </lineage>
</organism>
<gene>
    <name evidence="6" type="ORF">THAPS_7025</name>
</gene>
<dbReference type="PANTHER" id="PTHR45614">
    <property type="entry name" value="MYB PROTEIN-RELATED"/>
    <property type="match status" value="1"/>
</dbReference>
<dbReference type="InterPro" id="IPR001005">
    <property type="entry name" value="SANT/Myb"/>
</dbReference>
<evidence type="ECO:0000256" key="2">
    <source>
        <dbReference type="PIRSR" id="PIRSR001220-2"/>
    </source>
</evidence>
<dbReference type="PIRSF" id="PIRSF001220">
    <property type="entry name" value="L-ASNase_gatD"/>
    <property type="match status" value="1"/>
</dbReference>
<reference evidence="6 7" key="2">
    <citation type="journal article" date="2008" name="Nature">
        <title>The Phaeodactylum genome reveals the evolutionary history of diatom genomes.</title>
        <authorList>
            <person name="Bowler C."/>
            <person name="Allen A.E."/>
            <person name="Badger J.H."/>
            <person name="Grimwood J."/>
            <person name="Jabbari K."/>
            <person name="Kuo A."/>
            <person name="Maheswari U."/>
            <person name="Martens C."/>
            <person name="Maumus F."/>
            <person name="Otillar R.P."/>
            <person name="Rayko E."/>
            <person name="Salamov A."/>
            <person name="Vandepoele K."/>
            <person name="Beszteri B."/>
            <person name="Gruber A."/>
            <person name="Heijde M."/>
            <person name="Katinka M."/>
            <person name="Mock T."/>
            <person name="Valentin K."/>
            <person name="Verret F."/>
            <person name="Berges J.A."/>
            <person name="Brownlee C."/>
            <person name="Cadoret J.P."/>
            <person name="Chiovitti A."/>
            <person name="Choi C.J."/>
            <person name="Coesel S."/>
            <person name="De Martino A."/>
            <person name="Detter J.C."/>
            <person name="Durkin C."/>
            <person name="Falciatore A."/>
            <person name="Fournet J."/>
            <person name="Haruta M."/>
            <person name="Huysman M.J."/>
            <person name="Jenkins B.D."/>
            <person name="Jiroutova K."/>
            <person name="Jorgensen R.E."/>
            <person name="Joubert Y."/>
            <person name="Kaplan A."/>
            <person name="Kroger N."/>
            <person name="Kroth P.G."/>
            <person name="La Roche J."/>
            <person name="Lindquist E."/>
            <person name="Lommer M."/>
            <person name="Martin-Jezequel V."/>
            <person name="Lopez P.J."/>
            <person name="Lucas S."/>
            <person name="Mangogna M."/>
            <person name="McGinnis K."/>
            <person name="Medlin L.K."/>
            <person name="Montsant A."/>
            <person name="Oudot-Le Secq M.P."/>
            <person name="Napoli C."/>
            <person name="Obornik M."/>
            <person name="Parker M.S."/>
            <person name="Petit J.L."/>
            <person name="Porcel B.M."/>
            <person name="Poulsen N."/>
            <person name="Robison M."/>
            <person name="Rychlewski L."/>
            <person name="Rynearson T.A."/>
            <person name="Schmutz J."/>
            <person name="Shapiro H."/>
            <person name="Siaut M."/>
            <person name="Stanley M."/>
            <person name="Sussman M.R."/>
            <person name="Taylor A.R."/>
            <person name="Vardi A."/>
            <person name="von Dassow P."/>
            <person name="Vyverman W."/>
            <person name="Willis A."/>
            <person name="Wyrwicz L.S."/>
            <person name="Rokhsar D.S."/>
            <person name="Weissenbach J."/>
            <person name="Armbrust E.V."/>
            <person name="Green B.R."/>
            <person name="Van de Peer Y."/>
            <person name="Grigoriev I.V."/>
        </authorList>
    </citation>
    <scope>NUCLEOTIDE SEQUENCE [LARGE SCALE GENOMIC DNA]</scope>
    <source>
        <strain evidence="6 7">CCMP1335</strain>
    </source>
</reference>
<evidence type="ECO:0000256" key="3">
    <source>
        <dbReference type="SAM" id="MobiDB-lite"/>
    </source>
</evidence>
<feature type="domain" description="Myb-like" evidence="4">
    <location>
        <begin position="101"/>
        <end position="150"/>
    </location>
</feature>
<dbReference type="InterPro" id="IPR036152">
    <property type="entry name" value="Asp/glu_Ase-like_sf"/>
</dbReference>
<dbReference type="RefSeq" id="XP_002295858.1">
    <property type="nucleotide sequence ID" value="XM_002295822.1"/>
</dbReference>
<dbReference type="InterPro" id="IPR037152">
    <property type="entry name" value="L-asparaginase_N_sf"/>
</dbReference>
<dbReference type="GO" id="GO:0000981">
    <property type="term" value="F:DNA-binding transcription factor activity, RNA polymerase II-specific"/>
    <property type="evidence" value="ECO:0000318"/>
    <property type="project" value="GO_Central"/>
</dbReference>
<dbReference type="CDD" id="cd00167">
    <property type="entry name" value="SANT"/>
    <property type="match status" value="2"/>
</dbReference>
<dbReference type="InterPro" id="IPR006034">
    <property type="entry name" value="Asparaginase/glutaminase-like"/>
</dbReference>
<dbReference type="GeneID" id="7447065"/>
<dbReference type="Proteomes" id="UP000001449">
    <property type="component" value="Chromosome 7"/>
</dbReference>
<dbReference type="InterPro" id="IPR027474">
    <property type="entry name" value="L-asparaginase_N"/>
</dbReference>
<evidence type="ECO:0000259" key="4">
    <source>
        <dbReference type="PROSITE" id="PS50090"/>
    </source>
</evidence>
<dbReference type="PaxDb" id="35128-Thaps7025"/>
<dbReference type="Gene3D" id="1.10.10.60">
    <property type="entry name" value="Homeodomain-like"/>
    <property type="match status" value="2"/>
</dbReference>
<reference evidence="6 7" key="1">
    <citation type="journal article" date="2004" name="Science">
        <title>The genome of the diatom Thalassiosira pseudonana: ecology, evolution, and metabolism.</title>
        <authorList>
            <person name="Armbrust E.V."/>
            <person name="Berges J.A."/>
            <person name="Bowler C."/>
            <person name="Green B.R."/>
            <person name="Martinez D."/>
            <person name="Putnam N.H."/>
            <person name="Zhou S."/>
            <person name="Allen A.E."/>
            <person name="Apt K.E."/>
            <person name="Bechner M."/>
            <person name="Brzezinski M.A."/>
            <person name="Chaal B.K."/>
            <person name="Chiovitti A."/>
            <person name="Davis A.K."/>
            <person name="Demarest M.S."/>
            <person name="Detter J.C."/>
            <person name="Glavina T."/>
            <person name="Goodstein D."/>
            <person name="Hadi M.Z."/>
            <person name="Hellsten U."/>
            <person name="Hildebrand M."/>
            <person name="Jenkins B.D."/>
            <person name="Jurka J."/>
            <person name="Kapitonov V.V."/>
            <person name="Kroger N."/>
            <person name="Lau W.W."/>
            <person name="Lane T.W."/>
            <person name="Larimer F.W."/>
            <person name="Lippmeier J.C."/>
            <person name="Lucas S."/>
            <person name="Medina M."/>
            <person name="Montsant A."/>
            <person name="Obornik M."/>
            <person name="Parker M.S."/>
            <person name="Palenik B."/>
            <person name="Pazour G.J."/>
            <person name="Richardson P.M."/>
            <person name="Rynearson T.A."/>
            <person name="Saito M.A."/>
            <person name="Schwartz D.C."/>
            <person name="Thamatrakoln K."/>
            <person name="Valentin K."/>
            <person name="Vardi A."/>
            <person name="Wilkerson F.P."/>
            <person name="Rokhsar D.S."/>
        </authorList>
    </citation>
    <scope>NUCLEOTIDE SEQUENCE [LARGE SCALE GENOMIC DNA]</scope>
    <source>
        <strain evidence="6 7">CCMP1335</strain>
    </source>
</reference>
<dbReference type="SUPFAM" id="SSF46689">
    <property type="entry name" value="Homeodomain-like"/>
    <property type="match status" value="2"/>
</dbReference>
<evidence type="ECO:0000256" key="1">
    <source>
        <dbReference type="PIRSR" id="PIRSR001220-1"/>
    </source>
</evidence>
<feature type="active site" description="O-isoaspartyl threonine intermediate" evidence="1">
    <location>
        <position position="265"/>
    </location>
</feature>
<dbReference type="SMART" id="SM00717">
    <property type="entry name" value="SANT"/>
    <property type="match status" value="2"/>
</dbReference>
<dbReference type="Pfam" id="PF13921">
    <property type="entry name" value="Myb_DNA-bind_6"/>
    <property type="match status" value="1"/>
</dbReference>
<feature type="compositionally biased region" description="Basic and acidic residues" evidence="3">
    <location>
        <begin position="201"/>
        <end position="217"/>
    </location>
</feature>
<dbReference type="PIRSF" id="PIRSF500176">
    <property type="entry name" value="L_ASNase"/>
    <property type="match status" value="1"/>
</dbReference>
<dbReference type="PROSITE" id="PS51294">
    <property type="entry name" value="HTH_MYB"/>
    <property type="match status" value="2"/>
</dbReference>
<feature type="compositionally biased region" description="Low complexity" evidence="3">
    <location>
        <begin position="218"/>
        <end position="239"/>
    </location>
</feature>
<evidence type="ECO:0000313" key="6">
    <source>
        <dbReference type="EMBL" id="ACI64575.1"/>
    </source>
</evidence>
<dbReference type="eggNOG" id="KOG0048">
    <property type="taxonomic scope" value="Eukaryota"/>
</dbReference>
<dbReference type="AlphaFoldDB" id="B5YN53"/>
<feature type="compositionally biased region" description="Polar residues" evidence="3">
    <location>
        <begin position="189"/>
        <end position="200"/>
    </location>
</feature>
<feature type="domain" description="Myb-like" evidence="4">
    <location>
        <begin position="46"/>
        <end position="100"/>
    </location>
</feature>
<keyword evidence="7" id="KW-1185">Reference proteome</keyword>
<dbReference type="InterPro" id="IPR050560">
    <property type="entry name" value="MYB_TF"/>
</dbReference>
<feature type="domain" description="HTH myb-type" evidence="5">
    <location>
        <begin position="48"/>
        <end position="104"/>
    </location>
</feature>
<evidence type="ECO:0000259" key="5">
    <source>
        <dbReference type="PROSITE" id="PS51294"/>
    </source>
</evidence>
<dbReference type="HOGENOM" id="CLU_623339_0_0_1"/>
<dbReference type="InterPro" id="IPR009057">
    <property type="entry name" value="Homeodomain-like_sf"/>
</dbReference>
<sequence>MPHQSSPLSGLKRRSPSSDATMRQQTVHVSSIDSSASNKSRKSSSPHNTRKPEWSTEEDNVIIHTITSSSDQTFTKWSELSKQLTNRKGKQIRDHWMNYLNPAIIHGPFSREDDLFLWSGVKRYKKKWVQLAEVVFKGTRSENQIKNRWNGASFRKFIDEEFGEGAYIAVHVDWGVDGDVVAAGINDDSSANGMNEGQNQGKKEASTIDKSSAEKASESSNSADGSDTNNNNYDQTTTDNKCDTGEKPNNTKYTSHIHVLTMGGTIDKDYPQLTAGYAFEFGDESAASRILKSHPNLGVSFEVKQICQKDSLDVDNIDREMLFSSIANLCTTDTSGERIRIVVTHGTDTMIESALYVQERLFRLNCDLSSVSIAFTGATKPERFVDSDASFNVGCAVGATSCVEGVFICMNGNVTKATNCARDKCSGLFELSCSVQTPNL</sequence>
<dbReference type="GO" id="GO:0000978">
    <property type="term" value="F:RNA polymerase II cis-regulatory region sequence-specific DNA binding"/>
    <property type="evidence" value="ECO:0000318"/>
    <property type="project" value="GO_Central"/>
</dbReference>
<protein>
    <submittedName>
        <fullName evidence="6">Uncharacterized protein</fullName>
    </submittedName>
</protein>
<accession>B5YN53</accession>
<dbReference type="PANTHER" id="PTHR45614:SF271">
    <property type="entry name" value="MYB DNA BINDING PROTEIN_ TRANSCRIPTION FACTOR-LIKE PROTEIN"/>
    <property type="match status" value="1"/>
</dbReference>